<evidence type="ECO:0000256" key="1">
    <source>
        <dbReference type="SAM" id="MobiDB-lite"/>
    </source>
</evidence>
<feature type="compositionally biased region" description="Basic and acidic residues" evidence="1">
    <location>
        <begin position="69"/>
        <end position="90"/>
    </location>
</feature>
<feature type="compositionally biased region" description="Low complexity" evidence="1">
    <location>
        <begin position="194"/>
        <end position="218"/>
    </location>
</feature>
<feature type="compositionally biased region" description="Basic residues" evidence="1">
    <location>
        <begin position="288"/>
        <end position="299"/>
    </location>
</feature>
<gene>
    <name evidence="2" type="ORF">AVDCRST_MAG34-311</name>
</gene>
<protein>
    <submittedName>
        <fullName evidence="2">Uncharacterized protein</fullName>
    </submittedName>
</protein>
<feature type="compositionally biased region" description="Pro residues" evidence="1">
    <location>
        <begin position="1"/>
        <end position="12"/>
    </location>
</feature>
<feature type="non-terminal residue" evidence="2">
    <location>
        <position position="299"/>
    </location>
</feature>
<feature type="compositionally biased region" description="Basic residues" evidence="1">
    <location>
        <begin position="155"/>
        <end position="164"/>
    </location>
</feature>
<feature type="compositionally biased region" description="Basic and acidic residues" evidence="1">
    <location>
        <begin position="145"/>
        <end position="154"/>
    </location>
</feature>
<feature type="non-terminal residue" evidence="2">
    <location>
        <position position="1"/>
    </location>
</feature>
<organism evidence="2">
    <name type="scientific">uncultured Nocardioidaceae bacterium</name>
    <dbReference type="NCBI Taxonomy" id="253824"/>
    <lineage>
        <taxon>Bacteria</taxon>
        <taxon>Bacillati</taxon>
        <taxon>Actinomycetota</taxon>
        <taxon>Actinomycetes</taxon>
        <taxon>Propionibacteriales</taxon>
        <taxon>Nocardioidaceae</taxon>
        <taxon>environmental samples</taxon>
    </lineage>
</organism>
<feature type="compositionally biased region" description="Low complexity" evidence="1">
    <location>
        <begin position="31"/>
        <end position="47"/>
    </location>
</feature>
<feature type="region of interest" description="Disordered" evidence="1">
    <location>
        <begin position="271"/>
        <end position="299"/>
    </location>
</feature>
<evidence type="ECO:0000313" key="2">
    <source>
        <dbReference type="EMBL" id="CAA9325197.1"/>
    </source>
</evidence>
<dbReference type="EMBL" id="CADCUI010000002">
    <property type="protein sequence ID" value="CAA9325197.1"/>
    <property type="molecule type" value="Genomic_DNA"/>
</dbReference>
<proteinExistence type="predicted"/>
<reference evidence="2" key="1">
    <citation type="submission" date="2020-02" db="EMBL/GenBank/DDBJ databases">
        <authorList>
            <person name="Meier V. D."/>
        </authorList>
    </citation>
    <scope>NUCLEOTIDE SEQUENCE</scope>
    <source>
        <strain evidence="2">AVDCRST_MAG34</strain>
    </source>
</reference>
<dbReference type="AlphaFoldDB" id="A0A6J4LCG8"/>
<feature type="region of interest" description="Disordered" evidence="1">
    <location>
        <begin position="1"/>
        <end position="254"/>
    </location>
</feature>
<accession>A0A6J4LCG8</accession>
<name>A0A6J4LCG8_9ACTN</name>
<sequence length="299" mass="31284">EGPRSPVVPPCAGPGAGGAADAGRLVADPTGSAGAGRLRLGRRPSSGGPVGAGTRLGCPGGPAAAPVPCRRDPARGAEPAHRLRDGDRHPAGLVGRHSGLRERPDQRGAGAGRSPADGGGRRRARGDPPRLRLRHDLHRLQVAGDQHRRGDRRLAARLHRRQHGGQHPTGLEQAERAAGAVLRSRSALPPPGRLRPLGEPAGAAPGDPAEGARPAGPAGVHGARGALGDPQPLHRPLTDGDLPARAGGHQGRPRALPWLCRQRLLRLRQRRQHRLPEPGAGPADRVRRQGGRRARRRLL</sequence>